<name>A0A7J8BCL3_ROUAE</name>
<evidence type="ECO:0000256" key="1">
    <source>
        <dbReference type="SAM" id="MobiDB-lite"/>
    </source>
</evidence>
<dbReference type="AlphaFoldDB" id="A0A7J8BCL3"/>
<evidence type="ECO:0000313" key="2">
    <source>
        <dbReference type="EMBL" id="KAF6396241.1"/>
    </source>
</evidence>
<dbReference type="EMBL" id="JACASE010000017">
    <property type="protein sequence ID" value="KAF6396241.1"/>
    <property type="molecule type" value="Genomic_DNA"/>
</dbReference>
<proteinExistence type="predicted"/>
<accession>A0A7J8BCL3</accession>
<evidence type="ECO:0000313" key="3">
    <source>
        <dbReference type="Proteomes" id="UP000593571"/>
    </source>
</evidence>
<protein>
    <submittedName>
        <fullName evidence="2">Uncharacterized protein</fullName>
    </submittedName>
</protein>
<dbReference type="InterPro" id="IPR027845">
    <property type="entry name" value="DUF4548"/>
</dbReference>
<organism evidence="2 3">
    <name type="scientific">Rousettus aegyptiacus</name>
    <name type="common">Egyptian fruit bat</name>
    <name type="synonym">Pteropus aegyptiacus</name>
    <dbReference type="NCBI Taxonomy" id="9407"/>
    <lineage>
        <taxon>Eukaryota</taxon>
        <taxon>Metazoa</taxon>
        <taxon>Chordata</taxon>
        <taxon>Craniata</taxon>
        <taxon>Vertebrata</taxon>
        <taxon>Euteleostomi</taxon>
        <taxon>Mammalia</taxon>
        <taxon>Eutheria</taxon>
        <taxon>Laurasiatheria</taxon>
        <taxon>Chiroptera</taxon>
        <taxon>Yinpterochiroptera</taxon>
        <taxon>Pteropodoidea</taxon>
        <taxon>Pteropodidae</taxon>
        <taxon>Rousettinae</taxon>
        <taxon>Rousettus</taxon>
    </lineage>
</organism>
<reference evidence="2 3" key="1">
    <citation type="journal article" date="2020" name="Nature">
        <title>Six reference-quality genomes reveal evolution of bat adaptations.</title>
        <authorList>
            <person name="Jebb D."/>
            <person name="Huang Z."/>
            <person name="Pippel M."/>
            <person name="Hughes G.M."/>
            <person name="Lavrichenko K."/>
            <person name="Devanna P."/>
            <person name="Winkler S."/>
            <person name="Jermiin L.S."/>
            <person name="Skirmuntt E.C."/>
            <person name="Katzourakis A."/>
            <person name="Burkitt-Gray L."/>
            <person name="Ray D.A."/>
            <person name="Sullivan K.A.M."/>
            <person name="Roscito J.G."/>
            <person name="Kirilenko B.M."/>
            <person name="Davalos L.M."/>
            <person name="Corthals A.P."/>
            <person name="Power M.L."/>
            <person name="Jones G."/>
            <person name="Ransome R.D."/>
            <person name="Dechmann D.K.N."/>
            <person name="Locatelli A.G."/>
            <person name="Puechmaille S.J."/>
            <person name="Fedrigo O."/>
            <person name="Jarvis E.D."/>
            <person name="Hiller M."/>
            <person name="Vernes S.C."/>
            <person name="Myers E.W."/>
            <person name="Teeling E.C."/>
        </authorList>
    </citation>
    <scope>NUCLEOTIDE SEQUENCE [LARGE SCALE GENOMIC DNA]</scope>
    <source>
        <strain evidence="2">MRouAeg1</strain>
        <tissue evidence="2">Muscle</tissue>
    </source>
</reference>
<dbReference type="PANTHER" id="PTHR39410:SF1">
    <property type="entry name" value="RIKEN CDNA 4930558K02 GENE"/>
    <property type="match status" value="1"/>
</dbReference>
<dbReference type="Proteomes" id="UP000593571">
    <property type="component" value="Unassembled WGS sequence"/>
</dbReference>
<dbReference type="Pfam" id="PF15081">
    <property type="entry name" value="DUF4548"/>
    <property type="match status" value="1"/>
</dbReference>
<keyword evidence="3" id="KW-1185">Reference proteome</keyword>
<gene>
    <name evidence="2" type="ORF">HJG63_001760</name>
</gene>
<feature type="region of interest" description="Disordered" evidence="1">
    <location>
        <begin position="116"/>
        <end position="141"/>
    </location>
</feature>
<comment type="caution">
    <text evidence="2">The sequence shown here is derived from an EMBL/GenBank/DDBJ whole genome shotgun (WGS) entry which is preliminary data.</text>
</comment>
<dbReference type="PANTHER" id="PTHR39410">
    <property type="entry name" value="RIKEN CDNA 4930558K02 GENE"/>
    <property type="match status" value="1"/>
</dbReference>
<sequence>MNLPILFQVAADLPKARRSQSDPVLIRNRQLCSKCREIKMVQPRTVAIPDDLQLSFENLLSHKMMSLQPPRDQTVPSCPQDDIPTESVRYRLPILGPRTAVFHGLLSQTYRALQKTQLPPSPGKEPAGKVTSLRVMRAQHS</sequence>